<accession>A0AAE2EII8</accession>
<dbReference type="EMBL" id="LAEW01000001">
    <property type="protein sequence ID" value="KJQ45884.1"/>
    <property type="molecule type" value="Genomic_DNA"/>
</dbReference>
<evidence type="ECO:0000313" key="2">
    <source>
        <dbReference type="Proteomes" id="UP000033624"/>
    </source>
</evidence>
<sequence>MRSKIYISMFSCFMLKLGNVGEQADKVLQNLSGTKFVK</sequence>
<dbReference type="AlphaFoldDB" id="A0AAE2EII8"/>
<name>A0AAE2EII8_MYCMY</name>
<organism evidence="1 2">
    <name type="scientific">Mycoplasma mycoides subsp. mycoides</name>
    <dbReference type="NCBI Taxonomy" id="2103"/>
    <lineage>
        <taxon>Bacteria</taxon>
        <taxon>Bacillati</taxon>
        <taxon>Mycoplasmatota</taxon>
        <taxon>Mollicutes</taxon>
        <taxon>Mycoplasmataceae</taxon>
        <taxon>Mycoplasma</taxon>
    </lineage>
</organism>
<gene>
    <name evidence="1" type="ORF">TS59_0951</name>
</gene>
<dbReference type="Proteomes" id="UP000033624">
    <property type="component" value="Unassembled WGS sequence"/>
</dbReference>
<comment type="caution">
    <text evidence="1">The sequence shown here is derived from an EMBL/GenBank/DDBJ whole genome shotgun (WGS) entry which is preliminary data.</text>
</comment>
<proteinExistence type="predicted"/>
<reference evidence="1 2" key="1">
    <citation type="submission" date="2015-02" db="EMBL/GenBank/DDBJ databases">
        <title>Mycoplasma mycoides subsp. mycoides strain:B237 Genome sequencing.</title>
        <authorList>
            <person name="Fischer A."/>
            <person name="Santana-Cruz I."/>
            <person name="Schieck E."/>
            <person name="Gourle H."/>
            <person name="Lambert M."/>
            <person name="Nadendla S."/>
            <person name="Miller R.A."/>
            <person name="Weber J."/>
            <person name="Bongcam-Rudloff E."/>
            <person name="Vashee S."/>
            <person name="Frey J."/>
            <person name="Jores J."/>
        </authorList>
    </citation>
    <scope>NUCLEOTIDE SEQUENCE [LARGE SCALE GENOMIC DNA]</scope>
    <source>
        <strain evidence="1 2">B237</strain>
    </source>
</reference>
<protein>
    <submittedName>
        <fullName evidence="1">Uncharacterized protein</fullName>
    </submittedName>
</protein>
<evidence type="ECO:0000313" key="1">
    <source>
        <dbReference type="EMBL" id="KJQ45884.1"/>
    </source>
</evidence>